<accession>A0ABY2S724</accession>
<name>A0ABY2S724_9PSEU</name>
<gene>
    <name evidence="1" type="ORF">FCN18_09230</name>
</gene>
<comment type="caution">
    <text evidence="1">The sequence shown here is derived from an EMBL/GenBank/DDBJ whole genome shotgun (WGS) entry which is preliminary data.</text>
</comment>
<protein>
    <submittedName>
        <fullName evidence="1">L-rhamnose mutarotase</fullName>
    </submittedName>
</protein>
<sequence>MRATSQRWHIRAGLEQEYMTRHASVWPELERLFHELGVTEYRLYRFGRDVFAHMRVDDYDHFIRGYAESEVAQRWEDEFASLIELPNADPETGWPESGELVWALPAPHPR</sequence>
<dbReference type="Proteomes" id="UP000309992">
    <property type="component" value="Unassembled WGS sequence"/>
</dbReference>
<proteinExistence type="predicted"/>
<dbReference type="InterPro" id="IPR008000">
    <property type="entry name" value="Rham/fucose_mutarotase"/>
</dbReference>
<reference evidence="1 2" key="1">
    <citation type="journal article" date="2015" name="Antonie Van Leeuwenhoek">
        <title>Prauserella endophytica sp. nov., an endophytic actinobacterium isolated from Tamarix taklamakanensis.</title>
        <authorList>
            <person name="Liu J.M."/>
            <person name="Habden X."/>
            <person name="Guo L."/>
            <person name="Tuo L."/>
            <person name="Jiang Z.K."/>
            <person name="Liu S.W."/>
            <person name="Liu X.F."/>
            <person name="Chen L."/>
            <person name="Li R.F."/>
            <person name="Zhang Y.Q."/>
            <person name="Sun C.H."/>
        </authorList>
    </citation>
    <scope>NUCLEOTIDE SEQUENCE [LARGE SCALE GENOMIC DNA]</scope>
    <source>
        <strain evidence="1 2">CGMCC 4.7182</strain>
    </source>
</reference>
<dbReference type="EMBL" id="SWMS01000004">
    <property type="protein sequence ID" value="TKG71690.1"/>
    <property type="molecule type" value="Genomic_DNA"/>
</dbReference>
<dbReference type="RefSeq" id="WP_137094463.1">
    <property type="nucleotide sequence ID" value="NZ_SWMS01000004.1"/>
</dbReference>
<organism evidence="1 2">
    <name type="scientific">Prauserella endophytica</name>
    <dbReference type="NCBI Taxonomy" id="1592324"/>
    <lineage>
        <taxon>Bacteria</taxon>
        <taxon>Bacillati</taxon>
        <taxon>Actinomycetota</taxon>
        <taxon>Actinomycetes</taxon>
        <taxon>Pseudonocardiales</taxon>
        <taxon>Pseudonocardiaceae</taxon>
        <taxon>Prauserella</taxon>
        <taxon>Prauserella coralliicola group</taxon>
    </lineage>
</organism>
<evidence type="ECO:0000313" key="2">
    <source>
        <dbReference type="Proteomes" id="UP000309992"/>
    </source>
</evidence>
<dbReference type="Gene3D" id="3.30.70.100">
    <property type="match status" value="1"/>
</dbReference>
<dbReference type="PANTHER" id="PTHR34389">
    <property type="entry name" value="L-RHAMNOSE MUTAROTASE"/>
    <property type="match status" value="1"/>
</dbReference>
<evidence type="ECO:0000313" key="1">
    <source>
        <dbReference type="EMBL" id="TKG71690.1"/>
    </source>
</evidence>
<dbReference type="PANTHER" id="PTHR34389:SF2">
    <property type="entry name" value="L-RHAMNOSE MUTAROTASE"/>
    <property type="match status" value="1"/>
</dbReference>
<dbReference type="SUPFAM" id="SSF54909">
    <property type="entry name" value="Dimeric alpha+beta barrel"/>
    <property type="match status" value="1"/>
</dbReference>
<keyword evidence="2" id="KW-1185">Reference proteome</keyword>
<dbReference type="Pfam" id="PF05336">
    <property type="entry name" value="rhaM"/>
    <property type="match status" value="1"/>
</dbReference>
<dbReference type="InterPro" id="IPR011008">
    <property type="entry name" value="Dimeric_a/b-barrel"/>
</dbReference>